<dbReference type="GO" id="GO:0016787">
    <property type="term" value="F:hydrolase activity"/>
    <property type="evidence" value="ECO:0007669"/>
    <property type="project" value="InterPro"/>
</dbReference>
<dbReference type="OrthoDB" id="188362at2"/>
<evidence type="ECO:0000313" key="3">
    <source>
        <dbReference type="EMBL" id="REF95935.1"/>
    </source>
</evidence>
<evidence type="ECO:0000259" key="2">
    <source>
        <dbReference type="Pfam" id="PF01738"/>
    </source>
</evidence>
<dbReference type="InterPro" id="IPR029058">
    <property type="entry name" value="AB_hydrolase_fold"/>
</dbReference>
<name>A0A3D9ZF91_9ACTN</name>
<dbReference type="InterPro" id="IPR051049">
    <property type="entry name" value="Dienelactone_hydrolase-like"/>
</dbReference>
<evidence type="ECO:0000256" key="1">
    <source>
        <dbReference type="SAM" id="MobiDB-lite"/>
    </source>
</evidence>
<feature type="region of interest" description="Disordered" evidence="1">
    <location>
        <begin position="1"/>
        <end position="22"/>
    </location>
</feature>
<sequence>MCYGDDARPPQPPNPGPVGEHGDLVLRSSDGTEFGAYFAHPEQPTGRGIVIFPDVRGLHVFYKELAHSFASAGLSAVAFDFFGRTAGVGERGEDFAYREHVDKLEFASVKEDAKVAAAWLREHGTESLFTVGFCFGGAMSFRQAAAGDDLSGSIGFYAIPSRVQDVADEIASPLLILAAGQDFTPVAEVEQFADRVRGHGVDVRMAVYPDAGHSFFDRNFGQHQGDVEDTWRQMLSFIDDKAA</sequence>
<dbReference type="Proteomes" id="UP000256913">
    <property type="component" value="Unassembled WGS sequence"/>
</dbReference>
<dbReference type="SUPFAM" id="SSF53474">
    <property type="entry name" value="alpha/beta-Hydrolases"/>
    <property type="match status" value="1"/>
</dbReference>
<dbReference type="RefSeq" id="WP_116067540.1">
    <property type="nucleotide sequence ID" value="NZ_BONB01000038.1"/>
</dbReference>
<feature type="domain" description="Dienelactone hydrolase" evidence="2">
    <location>
        <begin position="34"/>
        <end position="238"/>
    </location>
</feature>
<accession>A0A3D9ZF91</accession>
<dbReference type="AlphaFoldDB" id="A0A3D9ZF91"/>
<dbReference type="PANTHER" id="PTHR46623">
    <property type="entry name" value="CARBOXYMETHYLENEBUTENOLIDASE-RELATED"/>
    <property type="match status" value="1"/>
</dbReference>
<proteinExistence type="predicted"/>
<dbReference type="Gene3D" id="3.40.50.1820">
    <property type="entry name" value="alpha/beta hydrolase"/>
    <property type="match status" value="1"/>
</dbReference>
<protein>
    <submittedName>
        <fullName evidence="3">Carboxymethylenebutenolidase</fullName>
    </submittedName>
</protein>
<reference evidence="3 4" key="1">
    <citation type="submission" date="2018-08" db="EMBL/GenBank/DDBJ databases">
        <title>Sequencing the genomes of 1000 actinobacteria strains.</title>
        <authorList>
            <person name="Klenk H.-P."/>
        </authorList>
    </citation>
    <scope>NUCLEOTIDE SEQUENCE [LARGE SCALE GENOMIC DNA]</scope>
    <source>
        <strain evidence="3 4">DSM 44099</strain>
    </source>
</reference>
<keyword evidence="4" id="KW-1185">Reference proteome</keyword>
<organism evidence="3 4">
    <name type="scientific">Asanoa ferruginea</name>
    <dbReference type="NCBI Taxonomy" id="53367"/>
    <lineage>
        <taxon>Bacteria</taxon>
        <taxon>Bacillati</taxon>
        <taxon>Actinomycetota</taxon>
        <taxon>Actinomycetes</taxon>
        <taxon>Micromonosporales</taxon>
        <taxon>Micromonosporaceae</taxon>
        <taxon>Asanoa</taxon>
    </lineage>
</organism>
<dbReference type="InterPro" id="IPR002925">
    <property type="entry name" value="Dienelactn_hydro"/>
</dbReference>
<dbReference type="Pfam" id="PF01738">
    <property type="entry name" value="DLH"/>
    <property type="match status" value="1"/>
</dbReference>
<evidence type="ECO:0000313" key="4">
    <source>
        <dbReference type="Proteomes" id="UP000256913"/>
    </source>
</evidence>
<gene>
    <name evidence="3" type="ORF">DFJ67_1899</name>
</gene>
<dbReference type="EMBL" id="QUMQ01000001">
    <property type="protein sequence ID" value="REF95935.1"/>
    <property type="molecule type" value="Genomic_DNA"/>
</dbReference>
<dbReference type="PANTHER" id="PTHR46623:SF6">
    <property type="entry name" value="ALPHA_BETA-HYDROLASES SUPERFAMILY PROTEIN"/>
    <property type="match status" value="1"/>
</dbReference>
<comment type="caution">
    <text evidence="3">The sequence shown here is derived from an EMBL/GenBank/DDBJ whole genome shotgun (WGS) entry which is preliminary data.</text>
</comment>